<accession>A0A917UCL1</accession>
<dbReference type="EMBL" id="BMPI01000068">
    <property type="protein sequence ID" value="GGM74292.1"/>
    <property type="molecule type" value="Genomic_DNA"/>
</dbReference>
<organism evidence="2 3">
    <name type="scientific">Dactylosporangium sucinum</name>
    <dbReference type="NCBI Taxonomy" id="1424081"/>
    <lineage>
        <taxon>Bacteria</taxon>
        <taxon>Bacillati</taxon>
        <taxon>Actinomycetota</taxon>
        <taxon>Actinomycetes</taxon>
        <taxon>Micromonosporales</taxon>
        <taxon>Micromonosporaceae</taxon>
        <taxon>Dactylosporangium</taxon>
    </lineage>
</organism>
<gene>
    <name evidence="2" type="ORF">GCM10007977_089790</name>
</gene>
<evidence type="ECO:0000259" key="1">
    <source>
        <dbReference type="Pfam" id="PF00723"/>
    </source>
</evidence>
<dbReference type="RefSeq" id="WP_190256194.1">
    <property type="nucleotide sequence ID" value="NZ_BMPI01000068.1"/>
</dbReference>
<dbReference type="Gene3D" id="1.50.10.10">
    <property type="match status" value="1"/>
</dbReference>
<dbReference type="InterPro" id="IPR011613">
    <property type="entry name" value="GH15-like"/>
</dbReference>
<dbReference type="AlphaFoldDB" id="A0A917UCL1"/>
<sequence length="356" mass="38423">MRDLVEHSIKVINREQAPSGAYPACSNFPVYGYAWLRDGAFVADGLRAHGIVDGPRAFHEWMARVIGERAGRIEAVVAALAAGEEVDQARFLPTRYTLDGEDGSESWWDFQLDGYGTWLWALERHLAGTSDRAFAAAVALTVRYLCAAWRLPCYDWWEEHAERVHVATLASVEAGLRAATRTGLLGDGDAGAALSAAGEIAAVIAGEGSVDGRLRKWLGSDAVDGSLLAAVAPLRVVDDATAARTVAAVERDLLDDGGVHRFRADVFYGGGRWPVLAGLLGQAYLRLGRPGDAGRQLAWIAGTAAANGDLPEQVSDRLLHPEHRREWLDRWGPVATPLLWSHGAFLSLAAELEVTL</sequence>
<evidence type="ECO:0000313" key="3">
    <source>
        <dbReference type="Proteomes" id="UP000642070"/>
    </source>
</evidence>
<proteinExistence type="predicted"/>
<reference evidence="2" key="1">
    <citation type="journal article" date="2014" name="Int. J. Syst. Evol. Microbiol.">
        <title>Complete genome sequence of Corynebacterium casei LMG S-19264T (=DSM 44701T), isolated from a smear-ripened cheese.</title>
        <authorList>
            <consortium name="US DOE Joint Genome Institute (JGI-PGF)"/>
            <person name="Walter F."/>
            <person name="Albersmeier A."/>
            <person name="Kalinowski J."/>
            <person name="Ruckert C."/>
        </authorList>
    </citation>
    <scope>NUCLEOTIDE SEQUENCE</scope>
    <source>
        <strain evidence="2">JCM 19831</strain>
    </source>
</reference>
<dbReference type="GO" id="GO:0004553">
    <property type="term" value="F:hydrolase activity, hydrolyzing O-glycosyl compounds"/>
    <property type="evidence" value="ECO:0007669"/>
    <property type="project" value="TreeGrafter"/>
</dbReference>
<name>A0A917UCL1_9ACTN</name>
<dbReference type="GO" id="GO:0005975">
    <property type="term" value="P:carbohydrate metabolic process"/>
    <property type="evidence" value="ECO:0007669"/>
    <property type="project" value="InterPro"/>
</dbReference>
<dbReference type="PANTHER" id="PTHR31616:SF0">
    <property type="entry name" value="GLUCAN 1,4-ALPHA-GLUCOSIDASE"/>
    <property type="match status" value="1"/>
</dbReference>
<dbReference type="Pfam" id="PF00723">
    <property type="entry name" value="Glyco_hydro_15"/>
    <property type="match status" value="1"/>
</dbReference>
<dbReference type="SUPFAM" id="SSF48208">
    <property type="entry name" value="Six-hairpin glycosidases"/>
    <property type="match status" value="1"/>
</dbReference>
<dbReference type="PANTHER" id="PTHR31616">
    <property type="entry name" value="TREHALASE"/>
    <property type="match status" value="1"/>
</dbReference>
<reference evidence="2" key="2">
    <citation type="submission" date="2020-09" db="EMBL/GenBank/DDBJ databases">
        <authorList>
            <person name="Sun Q."/>
            <person name="Ohkuma M."/>
        </authorList>
    </citation>
    <scope>NUCLEOTIDE SEQUENCE</scope>
    <source>
        <strain evidence="2">JCM 19831</strain>
    </source>
</reference>
<dbReference type="Proteomes" id="UP000642070">
    <property type="component" value="Unassembled WGS sequence"/>
</dbReference>
<keyword evidence="3" id="KW-1185">Reference proteome</keyword>
<dbReference type="InterPro" id="IPR008928">
    <property type="entry name" value="6-hairpin_glycosidase_sf"/>
</dbReference>
<feature type="domain" description="GH15-like" evidence="1">
    <location>
        <begin position="3"/>
        <end position="270"/>
    </location>
</feature>
<dbReference type="InterPro" id="IPR012341">
    <property type="entry name" value="6hp_glycosidase-like_sf"/>
</dbReference>
<protein>
    <recommendedName>
        <fullName evidence="1">GH15-like domain-containing protein</fullName>
    </recommendedName>
</protein>
<comment type="caution">
    <text evidence="2">The sequence shown here is derived from an EMBL/GenBank/DDBJ whole genome shotgun (WGS) entry which is preliminary data.</text>
</comment>
<evidence type="ECO:0000313" key="2">
    <source>
        <dbReference type="EMBL" id="GGM74292.1"/>
    </source>
</evidence>